<dbReference type="EMBL" id="PJQM01000984">
    <property type="protein sequence ID" value="RCI03532.1"/>
    <property type="molecule type" value="Genomic_DNA"/>
</dbReference>
<comment type="caution">
    <text evidence="9">The sequence shown here is derived from an EMBL/GenBank/DDBJ whole genome shotgun (WGS) entry which is preliminary data.</text>
</comment>
<dbReference type="PANTHER" id="PTHR23183">
    <property type="entry name" value="NOP14"/>
    <property type="match status" value="1"/>
</dbReference>
<comment type="subcellular location">
    <subcellularLocation>
        <location evidence="1">Nucleus</location>
        <location evidence="1">Nucleolus</location>
    </subcellularLocation>
</comment>
<dbReference type="AlphaFoldDB" id="A0A367KNW3"/>
<evidence type="ECO:0000256" key="6">
    <source>
        <dbReference type="ARBA" id="ARBA00024695"/>
    </source>
</evidence>
<proteinExistence type="inferred from homology"/>
<gene>
    <name evidence="9" type="primary">NOP14_1</name>
    <name evidence="9" type="ORF">CU098_001096</name>
</gene>
<evidence type="ECO:0000256" key="4">
    <source>
        <dbReference type="ARBA" id="ARBA00022552"/>
    </source>
</evidence>
<feature type="non-terminal residue" evidence="9">
    <location>
        <position position="1"/>
    </location>
</feature>
<keyword evidence="7" id="KW-0175">Coiled coil</keyword>
<comment type="function">
    <text evidence="6">Involved in nucleolar processing of pre-18S ribosomal RNA. Has a role in the nuclear export of 40S pre-ribosomal subunit to the cytoplasm.</text>
</comment>
<organism evidence="9 10">
    <name type="scientific">Rhizopus stolonifer</name>
    <name type="common">Rhizopus nigricans</name>
    <dbReference type="NCBI Taxonomy" id="4846"/>
    <lineage>
        <taxon>Eukaryota</taxon>
        <taxon>Fungi</taxon>
        <taxon>Fungi incertae sedis</taxon>
        <taxon>Mucoromycota</taxon>
        <taxon>Mucoromycotina</taxon>
        <taxon>Mucoromycetes</taxon>
        <taxon>Mucorales</taxon>
        <taxon>Mucorineae</taxon>
        <taxon>Rhizopodaceae</taxon>
        <taxon>Rhizopus</taxon>
    </lineage>
</organism>
<keyword evidence="3" id="KW-0690">Ribosome biogenesis</keyword>
<keyword evidence="10" id="KW-1185">Reference proteome</keyword>
<dbReference type="GO" id="GO:0030692">
    <property type="term" value="C:Noc4p-Nop14p complex"/>
    <property type="evidence" value="ECO:0007669"/>
    <property type="project" value="TreeGrafter"/>
</dbReference>
<dbReference type="InterPro" id="IPR007276">
    <property type="entry name" value="Nop14"/>
</dbReference>
<evidence type="ECO:0000313" key="9">
    <source>
        <dbReference type="EMBL" id="RCI03532.1"/>
    </source>
</evidence>
<dbReference type="Pfam" id="PF04147">
    <property type="entry name" value="Nop14"/>
    <property type="match status" value="2"/>
</dbReference>
<feature type="compositionally biased region" description="Basic and acidic residues" evidence="8">
    <location>
        <begin position="1"/>
        <end position="34"/>
    </location>
</feature>
<protein>
    <submittedName>
        <fullName evidence="9">Nucleolar complex protein 14</fullName>
    </submittedName>
</protein>
<keyword evidence="5" id="KW-0539">Nucleus</keyword>
<dbReference type="Proteomes" id="UP000253551">
    <property type="component" value="Unassembled WGS sequence"/>
</dbReference>
<name>A0A367KNW3_RHIST</name>
<dbReference type="STRING" id="4846.A0A367KNW3"/>
<feature type="coiled-coil region" evidence="7">
    <location>
        <begin position="512"/>
        <end position="568"/>
    </location>
</feature>
<dbReference type="GO" id="GO:0032040">
    <property type="term" value="C:small-subunit processome"/>
    <property type="evidence" value="ECO:0007669"/>
    <property type="project" value="InterPro"/>
</dbReference>
<sequence>MMELSSDRRAMATDRTKTEEELALEEKDKLEKAEKARKRRMEGLESEDEEEDNKKSRKKRKSAPQGDDLEDDFLEELEEEVNQLGKGLTLEDIQNDIEGSDDDGVPAFGNDDDDMNEIGTSAAAKKTKTVVSKSEKREIPFTFECPTSHDEFLKLLEGLEVEDVVIVTQRIRVLHHIKLNPENKAKLSVFLGVLVDHAAYIASTVSPLPTDVIEKLSLHIFEISQQVPEASADVFTEKLRKMQGEMGKKIKFNSGSSFPDVEDLVILRNIGHVFSTSDLQHPVGTPAALFICHALAQGRIQTELDMGRGLFLTQILYEYQKVSKRYAPEALNFLYKNLVILAPKDTFKDEIPGYFPLDKLHGMSVSDVKREDLEQIPSVKLEELGTENESGQDRLSLVQGTLRQLERYLQLYASTPAFVEVFESLLDIVKKLNELDWHKDIKATISTLEGRLERQIKFCIEKRTKTPLRMQQHRPIPIAQHLPKFEKAYSMDRHYDPDHERSQLHKLETQVKKEKKGALRELRKDNQFMAREKAKERKTKDEEYNKMVNSVMHLLEGEQSEMKQLEREKAKK</sequence>
<dbReference type="OrthoDB" id="441771at2759"/>
<evidence type="ECO:0000256" key="8">
    <source>
        <dbReference type="SAM" id="MobiDB-lite"/>
    </source>
</evidence>
<evidence type="ECO:0000256" key="2">
    <source>
        <dbReference type="ARBA" id="ARBA00007466"/>
    </source>
</evidence>
<evidence type="ECO:0000313" key="10">
    <source>
        <dbReference type="Proteomes" id="UP000253551"/>
    </source>
</evidence>
<accession>A0A367KNW3</accession>
<evidence type="ECO:0000256" key="1">
    <source>
        <dbReference type="ARBA" id="ARBA00004604"/>
    </source>
</evidence>
<feature type="region of interest" description="Disordered" evidence="8">
    <location>
        <begin position="1"/>
        <end position="75"/>
    </location>
</feature>
<evidence type="ECO:0000256" key="3">
    <source>
        <dbReference type="ARBA" id="ARBA00022517"/>
    </source>
</evidence>
<evidence type="ECO:0000256" key="5">
    <source>
        <dbReference type="ARBA" id="ARBA00023242"/>
    </source>
</evidence>
<dbReference type="PANTHER" id="PTHR23183:SF0">
    <property type="entry name" value="NUCLEOLAR PROTEIN 14"/>
    <property type="match status" value="1"/>
</dbReference>
<comment type="similarity">
    <text evidence="2">Belongs to the NOP14 family.</text>
</comment>
<dbReference type="GO" id="GO:0030490">
    <property type="term" value="P:maturation of SSU-rRNA"/>
    <property type="evidence" value="ECO:0007669"/>
    <property type="project" value="TreeGrafter"/>
</dbReference>
<reference evidence="9 10" key="1">
    <citation type="journal article" date="2018" name="G3 (Bethesda)">
        <title>Phylogenetic and Phylogenomic Definition of Rhizopus Species.</title>
        <authorList>
            <person name="Gryganskyi A.P."/>
            <person name="Golan J."/>
            <person name="Dolatabadi S."/>
            <person name="Mondo S."/>
            <person name="Robb S."/>
            <person name="Idnurm A."/>
            <person name="Muszewska A."/>
            <person name="Steczkiewicz K."/>
            <person name="Masonjones S."/>
            <person name="Liao H.L."/>
            <person name="Gajdeczka M.T."/>
            <person name="Anike F."/>
            <person name="Vuek A."/>
            <person name="Anishchenko I.M."/>
            <person name="Voigt K."/>
            <person name="de Hoog G.S."/>
            <person name="Smith M.E."/>
            <person name="Heitman J."/>
            <person name="Vilgalys R."/>
            <person name="Stajich J.E."/>
        </authorList>
    </citation>
    <scope>NUCLEOTIDE SEQUENCE [LARGE SCALE GENOMIC DNA]</scope>
    <source>
        <strain evidence="9 10">LSU 92-RS-03</strain>
    </source>
</reference>
<keyword evidence="4" id="KW-0698">rRNA processing</keyword>
<evidence type="ECO:0000256" key="7">
    <source>
        <dbReference type="SAM" id="Coils"/>
    </source>
</evidence>